<dbReference type="CDD" id="cd03112">
    <property type="entry name" value="CobW-like"/>
    <property type="match status" value="1"/>
</dbReference>
<comment type="similarity">
    <text evidence="4">Belongs to the SIMIBI class G3E GTPase family. ZNG1 subfamily.</text>
</comment>
<dbReference type="Proteomes" id="UP000652198">
    <property type="component" value="Unassembled WGS sequence"/>
</dbReference>
<dbReference type="SUPFAM" id="SSF90002">
    <property type="entry name" value="Hypothetical protein YjiA, C-terminal domain"/>
    <property type="match status" value="1"/>
</dbReference>
<comment type="caution">
    <text evidence="9">The sequence shown here is derived from an EMBL/GenBank/DDBJ whole genome shotgun (WGS) entry which is preliminary data.</text>
</comment>
<keyword evidence="1" id="KW-0547">Nucleotide-binding</keyword>
<dbReference type="SUPFAM" id="SSF52540">
    <property type="entry name" value="P-loop containing nucleoside triphosphate hydrolases"/>
    <property type="match status" value="1"/>
</dbReference>
<dbReference type="Pfam" id="PF07683">
    <property type="entry name" value="CobW_C"/>
    <property type="match status" value="1"/>
</dbReference>
<dbReference type="Gene3D" id="3.30.1220.10">
    <property type="entry name" value="CobW-like, C-terminal domain"/>
    <property type="match status" value="1"/>
</dbReference>
<evidence type="ECO:0000259" key="8">
    <source>
        <dbReference type="SMART" id="SM00833"/>
    </source>
</evidence>
<feature type="region of interest" description="Disordered" evidence="7">
    <location>
        <begin position="350"/>
        <end position="372"/>
    </location>
</feature>
<evidence type="ECO:0000313" key="10">
    <source>
        <dbReference type="Proteomes" id="UP000652198"/>
    </source>
</evidence>
<evidence type="ECO:0000256" key="7">
    <source>
        <dbReference type="SAM" id="MobiDB-lite"/>
    </source>
</evidence>
<evidence type="ECO:0000256" key="1">
    <source>
        <dbReference type="ARBA" id="ARBA00022741"/>
    </source>
</evidence>
<keyword evidence="10" id="KW-1185">Reference proteome</keyword>
<keyword evidence="3" id="KW-0143">Chaperone</keyword>
<dbReference type="PANTHER" id="PTHR13748">
    <property type="entry name" value="COBW-RELATED"/>
    <property type="match status" value="1"/>
</dbReference>
<dbReference type="InterPro" id="IPR003495">
    <property type="entry name" value="CobW/HypB/UreG_nucleotide-bd"/>
</dbReference>
<dbReference type="PANTHER" id="PTHR13748:SF62">
    <property type="entry name" value="COBW DOMAIN-CONTAINING PROTEIN"/>
    <property type="match status" value="1"/>
</dbReference>
<gene>
    <name evidence="9" type="ORF">GNZ12_25920</name>
</gene>
<sequence length="372" mass="40288">MSGKTTVQSAAIPLTLLTGFLGSGKTTLLNRLLPQPALGRCAVVINELGAIGLDHLFISTSRDDTIAMLENGCLCCGVRDELAATVADLLERRTRGEIPPFERILIETTGLARPGPVISLLLGDPALDGRLQLDGIVTTVDAKHGAAQLARHEESRQQVAVADRLLLTKAELVDAPALADLEAALEALNPGATRIPVRNGEIDAQQLLDILTPRALRPWLRAEPSPRKSLMRGATASRVAHPDIDSFCLTYSQPLPMQAFETALTVLLGYHGERILRVKGIGNFIGESRPVVFHGVQQLLHEPLRLEAWPDDDHTTRLVFIVQGLARSVIEETITHFLREAGVEKLAQGDDDASSRFVQGDEASDAERCTNQ</sequence>
<dbReference type="InterPro" id="IPR036627">
    <property type="entry name" value="CobW-likC_sf"/>
</dbReference>
<dbReference type="EMBL" id="WOEY01000101">
    <property type="protein sequence ID" value="NPT44691.1"/>
    <property type="molecule type" value="Genomic_DNA"/>
</dbReference>
<evidence type="ECO:0000256" key="5">
    <source>
        <dbReference type="ARBA" id="ARBA00045658"/>
    </source>
</evidence>
<dbReference type="Pfam" id="PF02492">
    <property type="entry name" value="cobW"/>
    <property type="match status" value="1"/>
</dbReference>
<dbReference type="InterPro" id="IPR051316">
    <property type="entry name" value="Zinc-reg_GTPase_activator"/>
</dbReference>
<organism evidence="9 10">
    <name type="scientific">Paraburkholderia solitsugae</name>
    <dbReference type="NCBI Taxonomy" id="2675748"/>
    <lineage>
        <taxon>Bacteria</taxon>
        <taxon>Pseudomonadati</taxon>
        <taxon>Pseudomonadota</taxon>
        <taxon>Betaproteobacteria</taxon>
        <taxon>Burkholderiales</taxon>
        <taxon>Burkholderiaceae</taxon>
        <taxon>Paraburkholderia</taxon>
    </lineage>
</organism>
<dbReference type="InterPro" id="IPR011629">
    <property type="entry name" value="CobW-like_C"/>
</dbReference>
<name>A0ABX2BVC1_9BURK</name>
<proteinExistence type="inferred from homology"/>
<evidence type="ECO:0000256" key="3">
    <source>
        <dbReference type="ARBA" id="ARBA00023186"/>
    </source>
</evidence>
<dbReference type="InterPro" id="IPR027417">
    <property type="entry name" value="P-loop_NTPase"/>
</dbReference>
<feature type="domain" description="CobW C-terminal" evidence="8">
    <location>
        <begin position="244"/>
        <end position="338"/>
    </location>
</feature>
<evidence type="ECO:0000256" key="6">
    <source>
        <dbReference type="ARBA" id="ARBA00049117"/>
    </source>
</evidence>
<evidence type="ECO:0000256" key="2">
    <source>
        <dbReference type="ARBA" id="ARBA00022801"/>
    </source>
</evidence>
<dbReference type="Gene3D" id="3.40.50.300">
    <property type="entry name" value="P-loop containing nucleotide triphosphate hydrolases"/>
    <property type="match status" value="1"/>
</dbReference>
<comment type="function">
    <text evidence="5">Zinc chaperone that directly transfers zinc cofactor to target proteins, thereby activating them. Zinc is transferred from the CXCC motif in the GTPase domain to the zinc binding site in target proteins in a process requiring GTP hydrolysis.</text>
</comment>
<accession>A0ABX2BVC1</accession>
<reference evidence="9 10" key="1">
    <citation type="submission" date="2019-11" db="EMBL/GenBank/DDBJ databases">
        <title>Metabolism of dissolved organic matter in forest soils.</title>
        <authorList>
            <person name="Cyle K.T."/>
            <person name="Wilhelm R.C."/>
            <person name="Martinez C.E."/>
        </authorList>
    </citation>
    <scope>NUCLEOTIDE SEQUENCE [LARGE SCALE GENOMIC DNA]</scope>
    <source>
        <strain evidence="9 10">1N</strain>
    </source>
</reference>
<comment type="catalytic activity">
    <reaction evidence="6">
        <text>GTP + H2O = GDP + phosphate + H(+)</text>
        <dbReference type="Rhea" id="RHEA:19669"/>
        <dbReference type="ChEBI" id="CHEBI:15377"/>
        <dbReference type="ChEBI" id="CHEBI:15378"/>
        <dbReference type="ChEBI" id="CHEBI:37565"/>
        <dbReference type="ChEBI" id="CHEBI:43474"/>
        <dbReference type="ChEBI" id="CHEBI:58189"/>
    </reaction>
    <physiologicalReaction direction="left-to-right" evidence="6">
        <dbReference type="Rhea" id="RHEA:19670"/>
    </physiologicalReaction>
</comment>
<dbReference type="SMART" id="SM00833">
    <property type="entry name" value="CobW_C"/>
    <property type="match status" value="1"/>
</dbReference>
<protein>
    <submittedName>
        <fullName evidence="9">GTP-binding protein</fullName>
    </submittedName>
</protein>
<evidence type="ECO:0000256" key="4">
    <source>
        <dbReference type="ARBA" id="ARBA00034320"/>
    </source>
</evidence>
<evidence type="ECO:0000313" key="9">
    <source>
        <dbReference type="EMBL" id="NPT44691.1"/>
    </source>
</evidence>
<keyword evidence="2" id="KW-0378">Hydrolase</keyword>